<feature type="transmembrane region" description="Helical" evidence="1">
    <location>
        <begin position="15"/>
        <end position="35"/>
    </location>
</feature>
<keyword evidence="1" id="KW-0812">Transmembrane</keyword>
<accession>A0ABS9TFW5</accession>
<keyword evidence="1" id="KW-1133">Transmembrane helix</keyword>
<protein>
    <recommendedName>
        <fullName evidence="4">PH (Pleckstrin Homology) domain-containing protein</fullName>
    </recommendedName>
</protein>
<comment type="caution">
    <text evidence="2">The sequence shown here is derived from an EMBL/GenBank/DDBJ whole genome shotgun (WGS) entry which is preliminary data.</text>
</comment>
<organism evidence="2 3">
    <name type="scientific">Pseudonocardia alaniniphila</name>
    <dbReference type="NCBI Taxonomy" id="75291"/>
    <lineage>
        <taxon>Bacteria</taxon>
        <taxon>Bacillati</taxon>
        <taxon>Actinomycetota</taxon>
        <taxon>Actinomycetes</taxon>
        <taxon>Pseudonocardiales</taxon>
        <taxon>Pseudonocardiaceae</taxon>
        <taxon>Pseudonocardia</taxon>
    </lineage>
</organism>
<dbReference type="RefSeq" id="WP_241037816.1">
    <property type="nucleotide sequence ID" value="NZ_BAAAJF010000005.1"/>
</dbReference>
<evidence type="ECO:0008006" key="4">
    <source>
        <dbReference type="Google" id="ProtNLM"/>
    </source>
</evidence>
<name>A0ABS9TFW5_9PSEU</name>
<dbReference type="Proteomes" id="UP001299970">
    <property type="component" value="Unassembled WGS sequence"/>
</dbReference>
<keyword evidence="1" id="KW-0472">Membrane</keyword>
<gene>
    <name evidence="2" type="ORF">MMF94_17220</name>
</gene>
<evidence type="ECO:0000256" key="1">
    <source>
        <dbReference type="SAM" id="Phobius"/>
    </source>
</evidence>
<proteinExistence type="predicted"/>
<feature type="transmembrane region" description="Helical" evidence="1">
    <location>
        <begin position="47"/>
        <end position="68"/>
    </location>
</feature>
<evidence type="ECO:0000313" key="2">
    <source>
        <dbReference type="EMBL" id="MCH6167429.1"/>
    </source>
</evidence>
<keyword evidence="3" id="KW-1185">Reference proteome</keyword>
<sequence length="204" mass="22716">MESGVIDLRRLNGRWLLLGAPILWALSAVVVVAAIRGDVDGGPVARVVVGVLGGCFGLLALVVSLTLLDLRRPRRLLIDHEGIRLDTGRRTPAFRLAWTEIGAVSLRLSDRRRRIHARIYYRWLDLPPKATPIVAALELYPADQEAVRRHPELRGAWRLGRERCWLLVIMGGAGAPPPVGALVQRWHPELWRGEHSASLLADPR</sequence>
<evidence type="ECO:0000313" key="3">
    <source>
        <dbReference type="Proteomes" id="UP001299970"/>
    </source>
</evidence>
<dbReference type="EMBL" id="JAKXMK010000013">
    <property type="protein sequence ID" value="MCH6167429.1"/>
    <property type="molecule type" value="Genomic_DNA"/>
</dbReference>
<reference evidence="2 3" key="1">
    <citation type="submission" date="2022-03" db="EMBL/GenBank/DDBJ databases">
        <title>Pseudonocardia alaer sp. nov., a novel actinomycete isolated from reed forest soil.</title>
        <authorList>
            <person name="Wang L."/>
        </authorList>
    </citation>
    <scope>NUCLEOTIDE SEQUENCE [LARGE SCALE GENOMIC DNA]</scope>
    <source>
        <strain evidence="2 3">Y-16303</strain>
    </source>
</reference>